<dbReference type="InterPro" id="IPR011006">
    <property type="entry name" value="CheY-like_superfamily"/>
</dbReference>
<dbReference type="Pfam" id="PF00989">
    <property type="entry name" value="PAS"/>
    <property type="match status" value="2"/>
</dbReference>
<name>A0A6J4QEZ7_9ACTN</name>
<dbReference type="Pfam" id="PF00072">
    <property type="entry name" value="Response_reg"/>
    <property type="match status" value="1"/>
</dbReference>
<feature type="domain" description="PAS" evidence="9">
    <location>
        <begin position="272"/>
        <end position="346"/>
    </location>
</feature>
<dbReference type="InterPro" id="IPR001789">
    <property type="entry name" value="Sig_transdc_resp-reg_receiver"/>
</dbReference>
<dbReference type="GO" id="GO:0006355">
    <property type="term" value="P:regulation of DNA-templated transcription"/>
    <property type="evidence" value="ECO:0007669"/>
    <property type="project" value="InterPro"/>
</dbReference>
<dbReference type="InterPro" id="IPR011712">
    <property type="entry name" value="Sig_transdc_His_kin_sub3_dim/P"/>
</dbReference>
<dbReference type="GO" id="GO:0046983">
    <property type="term" value="F:protein dimerization activity"/>
    <property type="evidence" value="ECO:0007669"/>
    <property type="project" value="InterPro"/>
</dbReference>
<dbReference type="SUPFAM" id="SSF55785">
    <property type="entry name" value="PYP-like sensor domain (PAS domain)"/>
    <property type="match status" value="6"/>
</dbReference>
<dbReference type="PROSITE" id="PS50110">
    <property type="entry name" value="RESPONSE_REGULATORY"/>
    <property type="match status" value="1"/>
</dbReference>
<dbReference type="Pfam" id="PF08448">
    <property type="entry name" value="PAS_4"/>
    <property type="match status" value="1"/>
</dbReference>
<evidence type="ECO:0000259" key="8">
    <source>
        <dbReference type="PROSITE" id="PS50110"/>
    </source>
</evidence>
<dbReference type="InterPro" id="IPR052162">
    <property type="entry name" value="Sensor_kinase/Photoreceptor"/>
</dbReference>
<dbReference type="SMART" id="SM00448">
    <property type="entry name" value="REC"/>
    <property type="match status" value="1"/>
</dbReference>
<dbReference type="SMART" id="SM00086">
    <property type="entry name" value="PAC"/>
    <property type="match status" value="5"/>
</dbReference>
<feature type="domain" description="PAS" evidence="9">
    <location>
        <begin position="149"/>
        <end position="195"/>
    </location>
</feature>
<dbReference type="Pfam" id="PF07730">
    <property type="entry name" value="HisKA_3"/>
    <property type="match status" value="1"/>
</dbReference>
<dbReference type="Pfam" id="PF02518">
    <property type="entry name" value="HATPase_c"/>
    <property type="match status" value="1"/>
</dbReference>
<dbReference type="EMBL" id="CADCUT010000210">
    <property type="protein sequence ID" value="CAA9435757.1"/>
    <property type="molecule type" value="Genomic_DNA"/>
</dbReference>
<feature type="domain" description="PAC" evidence="10">
    <location>
        <begin position="221"/>
        <end position="271"/>
    </location>
</feature>
<dbReference type="GO" id="GO:0016020">
    <property type="term" value="C:membrane"/>
    <property type="evidence" value="ECO:0007669"/>
    <property type="project" value="InterPro"/>
</dbReference>
<dbReference type="PROSITE" id="PS50109">
    <property type="entry name" value="HIS_KIN"/>
    <property type="match status" value="1"/>
</dbReference>
<evidence type="ECO:0000256" key="6">
    <source>
        <dbReference type="PROSITE-ProRule" id="PRU00169"/>
    </source>
</evidence>
<feature type="domain" description="PAS" evidence="9">
    <location>
        <begin position="1068"/>
        <end position="1138"/>
    </location>
</feature>
<dbReference type="CDD" id="cd00130">
    <property type="entry name" value="PAS"/>
    <property type="match status" value="5"/>
</dbReference>
<dbReference type="NCBIfam" id="TIGR00229">
    <property type="entry name" value="sensory_box"/>
    <property type="match status" value="6"/>
</dbReference>
<evidence type="ECO:0000256" key="4">
    <source>
        <dbReference type="ARBA" id="ARBA00022679"/>
    </source>
</evidence>
<feature type="domain" description="PAC" evidence="10">
    <location>
        <begin position="727"/>
        <end position="778"/>
    </location>
</feature>
<dbReference type="InterPro" id="IPR036890">
    <property type="entry name" value="HATPase_C_sf"/>
</dbReference>
<dbReference type="InterPro" id="IPR013655">
    <property type="entry name" value="PAS_fold_3"/>
</dbReference>
<feature type="modified residue" description="4-aspartylphosphate" evidence="6">
    <location>
        <position position="66"/>
    </location>
</feature>
<dbReference type="PROSITE" id="PS50113">
    <property type="entry name" value="PAC"/>
    <property type="match status" value="4"/>
</dbReference>
<dbReference type="Pfam" id="PF13426">
    <property type="entry name" value="PAS_9"/>
    <property type="match status" value="1"/>
</dbReference>
<proteinExistence type="predicted"/>
<dbReference type="PROSITE" id="PS50112">
    <property type="entry name" value="PAS"/>
    <property type="match status" value="5"/>
</dbReference>
<protein>
    <recommendedName>
        <fullName evidence="2">histidine kinase</fullName>
        <ecNumber evidence="2">2.7.13.3</ecNumber>
    </recommendedName>
</protein>
<evidence type="ECO:0000256" key="2">
    <source>
        <dbReference type="ARBA" id="ARBA00012438"/>
    </source>
</evidence>
<evidence type="ECO:0000259" key="10">
    <source>
        <dbReference type="PROSITE" id="PS50113"/>
    </source>
</evidence>
<dbReference type="CDD" id="cd00156">
    <property type="entry name" value="REC"/>
    <property type="match status" value="1"/>
</dbReference>
<dbReference type="InterPro" id="IPR003018">
    <property type="entry name" value="GAF"/>
</dbReference>
<dbReference type="PANTHER" id="PTHR43304:SF1">
    <property type="entry name" value="PAC DOMAIN-CONTAINING PROTEIN"/>
    <property type="match status" value="1"/>
</dbReference>
<evidence type="ECO:0000256" key="1">
    <source>
        <dbReference type="ARBA" id="ARBA00000085"/>
    </source>
</evidence>
<gene>
    <name evidence="11" type="ORF">AVDCRST_MAG03-3594</name>
</gene>
<keyword evidence="3 6" id="KW-0597">Phosphoprotein</keyword>
<dbReference type="Pfam" id="PF08447">
    <property type="entry name" value="PAS_3"/>
    <property type="match status" value="2"/>
</dbReference>
<dbReference type="PANTHER" id="PTHR43304">
    <property type="entry name" value="PHYTOCHROME-LIKE PROTEIN CPH1"/>
    <property type="match status" value="1"/>
</dbReference>
<dbReference type="SMART" id="SM00065">
    <property type="entry name" value="GAF"/>
    <property type="match status" value="1"/>
</dbReference>
<keyword evidence="4" id="KW-0808">Transferase</keyword>
<dbReference type="SUPFAM" id="SSF52172">
    <property type="entry name" value="CheY-like"/>
    <property type="match status" value="1"/>
</dbReference>
<dbReference type="SMART" id="SM00387">
    <property type="entry name" value="HATPase_c"/>
    <property type="match status" value="1"/>
</dbReference>
<dbReference type="SUPFAM" id="SSF55874">
    <property type="entry name" value="ATPase domain of HSP90 chaperone/DNA topoisomerase II/histidine kinase"/>
    <property type="match status" value="1"/>
</dbReference>
<dbReference type="EC" id="2.7.13.3" evidence="2"/>
<dbReference type="Gene3D" id="3.30.565.10">
    <property type="entry name" value="Histidine kinase-like ATPase, C-terminal domain"/>
    <property type="match status" value="1"/>
</dbReference>
<accession>A0A6J4QEZ7</accession>
<evidence type="ECO:0000256" key="5">
    <source>
        <dbReference type="ARBA" id="ARBA00022777"/>
    </source>
</evidence>
<feature type="domain" description="PAS" evidence="9">
    <location>
        <begin position="779"/>
        <end position="862"/>
    </location>
</feature>
<dbReference type="Gene3D" id="3.30.450.40">
    <property type="match status" value="1"/>
</dbReference>
<dbReference type="InterPro" id="IPR013656">
    <property type="entry name" value="PAS_4"/>
</dbReference>
<reference evidence="11" key="1">
    <citation type="submission" date="2020-02" db="EMBL/GenBank/DDBJ databases">
        <authorList>
            <person name="Meier V. D."/>
        </authorList>
    </citation>
    <scope>NUCLEOTIDE SEQUENCE</scope>
    <source>
        <strain evidence="11">AVDCRST_MAG03</strain>
    </source>
</reference>
<dbReference type="CDD" id="cd16917">
    <property type="entry name" value="HATPase_UhpB-NarQ-NarX-like"/>
    <property type="match status" value="1"/>
</dbReference>
<dbReference type="InterPro" id="IPR001610">
    <property type="entry name" value="PAC"/>
</dbReference>
<dbReference type="Gene3D" id="3.40.50.2300">
    <property type="match status" value="1"/>
</dbReference>
<dbReference type="InterPro" id="IPR000700">
    <property type="entry name" value="PAS-assoc_C"/>
</dbReference>
<feature type="domain" description="PAC" evidence="10">
    <location>
        <begin position="495"/>
        <end position="546"/>
    </location>
</feature>
<dbReference type="Gene3D" id="3.30.450.20">
    <property type="entry name" value="PAS domain"/>
    <property type="match status" value="6"/>
</dbReference>
<keyword evidence="5" id="KW-0418">Kinase</keyword>
<feature type="domain" description="Response regulatory" evidence="8">
    <location>
        <begin position="10"/>
        <end position="131"/>
    </location>
</feature>
<dbReference type="SMART" id="SM00091">
    <property type="entry name" value="PAS"/>
    <property type="match status" value="6"/>
</dbReference>
<evidence type="ECO:0000259" key="7">
    <source>
        <dbReference type="PROSITE" id="PS50109"/>
    </source>
</evidence>
<dbReference type="InterPro" id="IPR000014">
    <property type="entry name" value="PAS"/>
</dbReference>
<dbReference type="Gene3D" id="1.20.5.1930">
    <property type="match status" value="1"/>
</dbReference>
<evidence type="ECO:0000256" key="3">
    <source>
        <dbReference type="ARBA" id="ARBA00022553"/>
    </source>
</evidence>
<comment type="catalytic activity">
    <reaction evidence="1">
        <text>ATP + protein L-histidine = ADP + protein N-phospho-L-histidine.</text>
        <dbReference type="EC" id="2.7.13.3"/>
    </reaction>
</comment>
<feature type="domain" description="PAS" evidence="9">
    <location>
        <begin position="653"/>
        <end position="717"/>
    </location>
</feature>
<dbReference type="GO" id="GO:0000155">
    <property type="term" value="F:phosphorelay sensor kinase activity"/>
    <property type="evidence" value="ECO:0007669"/>
    <property type="project" value="InterPro"/>
</dbReference>
<dbReference type="InterPro" id="IPR013767">
    <property type="entry name" value="PAS_fold"/>
</dbReference>
<dbReference type="InterPro" id="IPR035965">
    <property type="entry name" value="PAS-like_dom_sf"/>
</dbReference>
<dbReference type="SUPFAM" id="SSF55781">
    <property type="entry name" value="GAF domain-like"/>
    <property type="match status" value="1"/>
</dbReference>
<evidence type="ECO:0000259" key="9">
    <source>
        <dbReference type="PROSITE" id="PS50112"/>
    </source>
</evidence>
<dbReference type="InterPro" id="IPR003594">
    <property type="entry name" value="HATPase_dom"/>
</dbReference>
<feature type="domain" description="Histidine kinase" evidence="7">
    <location>
        <begin position="1305"/>
        <end position="1393"/>
    </location>
</feature>
<dbReference type="InterPro" id="IPR005467">
    <property type="entry name" value="His_kinase_dom"/>
</dbReference>
<feature type="domain" description="PAC" evidence="10">
    <location>
        <begin position="349"/>
        <end position="401"/>
    </location>
</feature>
<dbReference type="Pfam" id="PF01590">
    <property type="entry name" value="GAF"/>
    <property type="match status" value="1"/>
</dbReference>
<evidence type="ECO:0000313" key="11">
    <source>
        <dbReference type="EMBL" id="CAA9435757.1"/>
    </source>
</evidence>
<dbReference type="InterPro" id="IPR029016">
    <property type="entry name" value="GAF-like_dom_sf"/>
</dbReference>
<sequence>MTGETGRPVRLLLVEDSENDAMLLLRELRRGGYEPLYERVYTPEEMERALEEASARGEPHEVVVSDYYMPRFRAPDALELLRGLGYDVPFIVVSGKIGEDAAVEIMRAGANDYLTKENMARLCPAIERELKEAGVRRERARAEEALVRSEIRFRRLVEQAADAMFVHDLEGRLVDVNNRACESLGYPREELLGMSVADVEVGHDPASLRDLWDEVSTGAPLTLEGTHRRRDGTVFPVEVRIGMFEDGGSPLVLALARDVTGRREAEKRVRETEVRYRTLVEQIPAVTYVQNPFGEKLVTYVSPQTESVLGYPADREMLDPDHWLNIMHPDDRERVLEEDRRTDETGEPFKAEYRQFASDGRMVWIRDEATLVRDEEGRPLYWQGVQYDVTDGKLAEEELRRSEERYRTFIDQSTEGIWRFELEEPMSVDLPEDEQLDHFYRHAYLAECNDAMARMYGFGDATDLVGARVGDLLPRSDPANVEYLRAATRAGYRLKDGETREFDRDGNERVILNNLSGIVEDGRLVRVWGTQRDVTEQKEAEDQLARLASFPELDPNPIIETSVAGVPTYLNPAAQASFPKLRDLGPHHPALADLDEANIRIWSAGGRPFVREVRVGGGYYHQVVSRTPEGGLLRIYCTDVTEGRRAEDALRASEERFRSLVQNASDIIVVLDGEGTILYESPAVGRILGFAPEERVGLGALDLIHPEDRDRVVKVLRDHRDVPGPFPPLEYRVRDKQGSWRHLEAVGENLLHDPAVGGIVINSRDITERRLTEEALRESRENLQAILDYTTAVIYVKDREGRFTLVNRRFEELFDLSKEEILGRTDHDLSPLEVAEDYRRNDLEVLRSGTPLEAEETVLKGGKAHTYFSVKFPLKGPDGQPYALCGISTDITRRKEVEERAGFLADLDRALQPITDPDEVMATTARMLGEHVGADRCAYAEVDADEDHFRITGDYTNGVPSIVGRFAMSQFGAEALRLSRENKPYVVNDAEEDGRVRGGDLAAYRQTCIRAVISVPLHKEGRFVAGMAVHQKTPRHWSPQEVELLVTVANRCWESIERARAARDLRQSEELYRNVVEQAAEGIFLLDLDSLSVLEANAALGATLGYAPEELKGMSFYDISAHERKTVDENAERVLREGRLSLGVRQYRRKDGGLVDVEISISIVPYGGGRAMCVVAHDVTGRLRAERALGEIREAERNRIARELHDSILQDIVYALQEIQILQVTSQNGGETALGDTADALRRSVEGLRGAIFELRLKETLDRSFVNSLENLTDLNRRMARGAYEIEFVVGEGVPPELPEGRGRELLRIVQEALTNVRRHSGARHVRVELGVEGDALYAEVRDDGRGFDPGRSRSGVGRHSMLQRARDLGGKVELRSEPGRGTRVLCRVPLSRLAAGDPAGGKDF</sequence>
<organism evidence="11">
    <name type="scientific">uncultured Rubrobacteraceae bacterium</name>
    <dbReference type="NCBI Taxonomy" id="349277"/>
    <lineage>
        <taxon>Bacteria</taxon>
        <taxon>Bacillati</taxon>
        <taxon>Actinomycetota</taxon>
        <taxon>Rubrobacteria</taxon>
        <taxon>Rubrobacterales</taxon>
        <taxon>Rubrobacteraceae</taxon>
        <taxon>environmental samples</taxon>
    </lineage>
</organism>